<dbReference type="EMBL" id="KL367519">
    <property type="protein sequence ID" value="KFD66938.1"/>
    <property type="molecule type" value="Genomic_DNA"/>
</dbReference>
<reference evidence="3 4" key="1">
    <citation type="journal article" date="2014" name="Nat. Genet.">
        <title>Genome and transcriptome of the porcine whipworm Trichuris suis.</title>
        <authorList>
            <person name="Jex A.R."/>
            <person name="Nejsum P."/>
            <person name="Schwarz E.M."/>
            <person name="Hu L."/>
            <person name="Young N.D."/>
            <person name="Hall R.S."/>
            <person name="Korhonen P.K."/>
            <person name="Liao S."/>
            <person name="Thamsborg S."/>
            <person name="Xia J."/>
            <person name="Xu P."/>
            <person name="Wang S."/>
            <person name="Scheerlinck J.P."/>
            <person name="Hofmann A."/>
            <person name="Sternberg P.W."/>
            <person name="Wang J."/>
            <person name="Gasser R.B."/>
        </authorList>
    </citation>
    <scope>NUCLEOTIDE SEQUENCE [LARGE SCALE GENOMIC DNA]</scope>
    <source>
        <strain evidence="3">DCEP-RM93F</strain>
        <strain evidence="2">DCEP-RM93M</strain>
    </source>
</reference>
<evidence type="ECO:0000256" key="1">
    <source>
        <dbReference type="SAM" id="MobiDB-lite"/>
    </source>
</evidence>
<feature type="compositionally biased region" description="Polar residues" evidence="1">
    <location>
        <begin position="137"/>
        <end position="147"/>
    </location>
</feature>
<name>A0A085NBU2_9BILA</name>
<dbReference type="AlphaFoldDB" id="A0A085NBU2"/>
<keyword evidence="4" id="KW-1185">Reference proteome</keyword>
<gene>
    <name evidence="2" type="ORF">M513_08882</name>
    <name evidence="3" type="ORF">M514_08882</name>
</gene>
<protein>
    <submittedName>
        <fullName evidence="3">Uncharacterized protein</fullName>
    </submittedName>
</protein>
<feature type="region of interest" description="Disordered" evidence="1">
    <location>
        <begin position="49"/>
        <end position="83"/>
    </location>
</feature>
<dbReference type="Proteomes" id="UP000030764">
    <property type="component" value="Unassembled WGS sequence"/>
</dbReference>
<organism evidence="3">
    <name type="scientific">Trichuris suis</name>
    <name type="common">pig whipworm</name>
    <dbReference type="NCBI Taxonomy" id="68888"/>
    <lineage>
        <taxon>Eukaryota</taxon>
        <taxon>Metazoa</taxon>
        <taxon>Ecdysozoa</taxon>
        <taxon>Nematoda</taxon>
        <taxon>Enoplea</taxon>
        <taxon>Dorylaimia</taxon>
        <taxon>Trichinellida</taxon>
        <taxon>Trichuridae</taxon>
        <taxon>Trichuris</taxon>
    </lineage>
</organism>
<feature type="region of interest" description="Disordered" evidence="1">
    <location>
        <begin position="1"/>
        <end position="29"/>
    </location>
</feature>
<evidence type="ECO:0000313" key="3">
    <source>
        <dbReference type="EMBL" id="KFD66938.1"/>
    </source>
</evidence>
<feature type="region of interest" description="Disordered" evidence="1">
    <location>
        <begin position="126"/>
        <end position="147"/>
    </location>
</feature>
<dbReference type="Proteomes" id="UP000030758">
    <property type="component" value="Unassembled WGS sequence"/>
</dbReference>
<sequence>MSVLEIGTKGPREGEVVRGDNPSAVSPRELCPAVTSPAATVRQRLRLPPGPFVQPISAREIDQSELGGASAHEPLPGGADDPELEKHWSSPFITMLRVFCCSLINNVMTIDPHCIFVDTCTSSLETHRLRHKRRQTQRTNSKGRPDT</sequence>
<evidence type="ECO:0000313" key="2">
    <source>
        <dbReference type="EMBL" id="KFD50254.1"/>
    </source>
</evidence>
<evidence type="ECO:0000313" key="4">
    <source>
        <dbReference type="Proteomes" id="UP000030764"/>
    </source>
</evidence>
<proteinExistence type="predicted"/>
<accession>A0A085NBU2</accession>
<dbReference type="EMBL" id="KL363256">
    <property type="protein sequence ID" value="KFD50254.1"/>
    <property type="molecule type" value="Genomic_DNA"/>
</dbReference>